<gene>
    <name evidence="2" type="ORF">H2200_004658</name>
</gene>
<accession>A0AA38XE68</accession>
<feature type="region of interest" description="Disordered" evidence="1">
    <location>
        <begin position="1"/>
        <end position="84"/>
    </location>
</feature>
<feature type="compositionally biased region" description="Basic and acidic residues" evidence="1">
    <location>
        <begin position="893"/>
        <end position="906"/>
    </location>
</feature>
<dbReference type="EMBL" id="JAPDRK010000006">
    <property type="protein sequence ID" value="KAJ9611474.1"/>
    <property type="molecule type" value="Genomic_DNA"/>
</dbReference>
<feature type="compositionally biased region" description="Acidic residues" evidence="1">
    <location>
        <begin position="879"/>
        <end position="889"/>
    </location>
</feature>
<keyword evidence="3" id="KW-1185">Reference proteome</keyword>
<feature type="compositionally biased region" description="Low complexity" evidence="1">
    <location>
        <begin position="852"/>
        <end position="868"/>
    </location>
</feature>
<feature type="region of interest" description="Disordered" evidence="1">
    <location>
        <begin position="533"/>
        <end position="585"/>
    </location>
</feature>
<evidence type="ECO:0000313" key="3">
    <source>
        <dbReference type="Proteomes" id="UP001172673"/>
    </source>
</evidence>
<comment type="caution">
    <text evidence="2">The sequence shown here is derived from an EMBL/GenBank/DDBJ whole genome shotgun (WGS) entry which is preliminary data.</text>
</comment>
<proteinExistence type="predicted"/>
<reference evidence="2" key="1">
    <citation type="submission" date="2022-10" db="EMBL/GenBank/DDBJ databases">
        <title>Culturing micro-colonial fungi from biological soil crusts in the Mojave desert and describing Neophaeococcomyces mojavensis, and introducing the new genera and species Taxawa tesnikishii.</title>
        <authorList>
            <person name="Kurbessoian T."/>
            <person name="Stajich J.E."/>
        </authorList>
    </citation>
    <scope>NUCLEOTIDE SEQUENCE</scope>
    <source>
        <strain evidence="2">TK_41</strain>
    </source>
</reference>
<protein>
    <submittedName>
        <fullName evidence="2">Uncharacterized protein</fullName>
    </submittedName>
</protein>
<feature type="compositionally biased region" description="Polar residues" evidence="1">
    <location>
        <begin position="928"/>
        <end position="947"/>
    </location>
</feature>
<organism evidence="2 3">
    <name type="scientific">Cladophialophora chaetospira</name>
    <dbReference type="NCBI Taxonomy" id="386627"/>
    <lineage>
        <taxon>Eukaryota</taxon>
        <taxon>Fungi</taxon>
        <taxon>Dikarya</taxon>
        <taxon>Ascomycota</taxon>
        <taxon>Pezizomycotina</taxon>
        <taxon>Eurotiomycetes</taxon>
        <taxon>Chaetothyriomycetidae</taxon>
        <taxon>Chaetothyriales</taxon>
        <taxon>Herpotrichiellaceae</taxon>
        <taxon>Cladophialophora</taxon>
    </lineage>
</organism>
<sequence length="961" mass="104849">MSQYWVVDPAANNHVPSSPGTSSKSGDFHADDPVEGPISSAPSLLPSSEADEQKNSDDESGHQQAKLKADEASDQTSDPFVNPTDAVQQTFPALITPRISPEEALENAAAAMQSLTTWFTLTSWFLPLQQAMNDLADQTNAHVHNANVNLERALVSEERVAELERKIQRMRAAMKGRDFSPRASTKRLPVSGRDLSIRVSSSSVIRAAATRAVARSESETFNFATLDDSHLGSRSNISLQESLALWGYSEAIRQANNGPRECLRTINIVFPFSQSSLSSDYPTIEVWLRPFLDQLLLSAILRGQQPSKSINNQHKMARSKFSFLGRISRAKGKLVSAFRKVVPRSRPEEQPDFEGFSDVFEPGSPPAFSYCQTPSTAYYPHNPAVRTTSGNFIQHFDGDIFWPEPVESPVYQHQNLRWLGARYEDGSSLARSSWETVTENADAVMSSLLRGLPEIPPRGLRRRSGVPDLTNQGVPDSIFTPCDPRPNPVTPTAATADLTSEAEVQQSTRAPNHDHQSHPSISEDVQVQVFTPPAREGSLGSPGPTTRGSDPPATGEPLGSSGPPTDTPTRSWSSRGGPSSRPSLVSLINRRPENPVGRDFALGSDTLPDPFVAASGPAAPNAPIAPSGPLLWSDFSTSSDSRASPEYLGNGHYRLHDGTIHSIPTSRRGRRPTRDPPHVDAGSLEPAAMQNTSDESNDAGTSDPYSGENEESSPVSPIIAVRNLDGAFQNLDRVAISQELQRPLRELARAVDQVVLVVDGLLRDMEAHAWNAQQRQRRLRHLEPQLESRTEELNNAYRIIQERDAEIHRLRNPEVFGEETTPPTYSSDVQAGHESVVRSASEPLTVVRHSSRAPAPSSPTPGAGVPGSWPNDVSHFSDDSDDSDGEEQAQEVRTGRDALDDLEGRNLRLTPGSAPPSYHDSPVHETGPQMTPETESPPSSEAATSDSFLLVRTPRHRRRSL</sequence>
<feature type="compositionally biased region" description="Polar residues" evidence="1">
    <location>
        <begin position="689"/>
        <end position="704"/>
    </location>
</feature>
<feature type="region of interest" description="Disordered" evidence="1">
    <location>
        <begin position="816"/>
        <end position="961"/>
    </location>
</feature>
<feature type="region of interest" description="Disordered" evidence="1">
    <location>
        <begin position="452"/>
        <end position="521"/>
    </location>
</feature>
<name>A0AA38XE68_9EURO</name>
<evidence type="ECO:0000313" key="2">
    <source>
        <dbReference type="EMBL" id="KAJ9611474.1"/>
    </source>
</evidence>
<feature type="compositionally biased region" description="Low complexity" evidence="1">
    <location>
        <begin position="571"/>
        <end position="585"/>
    </location>
</feature>
<feature type="compositionally biased region" description="Polar residues" evidence="1">
    <location>
        <begin position="14"/>
        <end position="25"/>
    </location>
</feature>
<feature type="region of interest" description="Disordered" evidence="1">
    <location>
        <begin position="636"/>
        <end position="716"/>
    </location>
</feature>
<feature type="compositionally biased region" description="Polar residues" evidence="1">
    <location>
        <begin position="74"/>
        <end position="84"/>
    </location>
</feature>
<dbReference type="Proteomes" id="UP001172673">
    <property type="component" value="Unassembled WGS sequence"/>
</dbReference>
<evidence type="ECO:0000256" key="1">
    <source>
        <dbReference type="SAM" id="MobiDB-lite"/>
    </source>
</evidence>
<dbReference type="AlphaFoldDB" id="A0AA38XE68"/>
<feature type="compositionally biased region" description="Low complexity" evidence="1">
    <location>
        <begin position="39"/>
        <end position="48"/>
    </location>
</feature>
<feature type="compositionally biased region" description="Basic and acidic residues" evidence="1">
    <location>
        <begin position="51"/>
        <end position="71"/>
    </location>
</feature>